<evidence type="ECO:0000313" key="5">
    <source>
        <dbReference type="Proteomes" id="UP000006055"/>
    </source>
</evidence>
<gene>
    <name evidence="4" type="ordered locus">Desti_1062</name>
</gene>
<dbReference type="PROSITE" id="PS00583">
    <property type="entry name" value="PFKB_KINASES_1"/>
    <property type="match status" value="1"/>
</dbReference>
<dbReference type="InterPro" id="IPR029056">
    <property type="entry name" value="Ribokinase-like"/>
</dbReference>
<evidence type="ECO:0000256" key="1">
    <source>
        <dbReference type="ARBA" id="ARBA00022679"/>
    </source>
</evidence>
<keyword evidence="1" id="KW-0808">Transferase</keyword>
<dbReference type="EMBL" id="CP003360">
    <property type="protein sequence ID" value="AFM23778.1"/>
    <property type="molecule type" value="Genomic_DNA"/>
</dbReference>
<dbReference type="KEGG" id="dti:Desti_1062"/>
<dbReference type="SUPFAM" id="SSF53613">
    <property type="entry name" value="Ribokinase-like"/>
    <property type="match status" value="1"/>
</dbReference>
<feature type="domain" description="Carbohydrate kinase PfkB" evidence="3">
    <location>
        <begin position="41"/>
        <end position="290"/>
    </location>
</feature>
<dbReference type="InterPro" id="IPR011611">
    <property type="entry name" value="PfkB_dom"/>
</dbReference>
<sequence length="311" mass="34030">MRILVSGSLAYDRIMDFPEKFSSYILPDKIHVLNVCFMVNGLKEQFGGTAGNIAYNLALLGENPLILATAGKDFDSYKVWLQSLGLSLEGIRAIPEEFTAGAYITTDIADNQITGFNPGAMKYACNYTIDGTEPSDTIAIIAPGNLDDMYLYCKDCREKQIPYIFDPGQSIPALKPDRIADMINGSKLLISNDYELEMILRTTGLSQEDILERTEAIITTLGEDGALIKTRQGQVPIPAAKADKVSDPTGAGDAFRAGLLKGLVTGNSLEESARMGAVCASFGVECQGTQCHRFTIDEYWQRYRANFGERS</sequence>
<dbReference type="STRING" id="706587.Desti_1062"/>
<dbReference type="PANTHER" id="PTHR10584:SF166">
    <property type="entry name" value="RIBOKINASE"/>
    <property type="match status" value="1"/>
</dbReference>
<proteinExistence type="predicted"/>
<dbReference type="RefSeq" id="WP_014808931.1">
    <property type="nucleotide sequence ID" value="NC_018025.1"/>
</dbReference>
<name>I4C2I7_DESTA</name>
<evidence type="ECO:0000313" key="4">
    <source>
        <dbReference type="EMBL" id="AFM23778.1"/>
    </source>
</evidence>
<dbReference type="Pfam" id="PF00294">
    <property type="entry name" value="PfkB"/>
    <property type="match status" value="1"/>
</dbReference>
<dbReference type="InterPro" id="IPR002173">
    <property type="entry name" value="Carboh/pur_kinase_PfkB_CS"/>
</dbReference>
<dbReference type="OrthoDB" id="9779730at2"/>
<dbReference type="eggNOG" id="COG0524">
    <property type="taxonomic scope" value="Bacteria"/>
</dbReference>
<dbReference type="PANTHER" id="PTHR10584">
    <property type="entry name" value="SUGAR KINASE"/>
    <property type="match status" value="1"/>
</dbReference>
<dbReference type="Proteomes" id="UP000006055">
    <property type="component" value="Chromosome"/>
</dbReference>
<dbReference type="AlphaFoldDB" id="I4C2I7"/>
<accession>I4C2I7</accession>
<dbReference type="HOGENOM" id="CLU_027634_5_2_7"/>
<evidence type="ECO:0000256" key="2">
    <source>
        <dbReference type="ARBA" id="ARBA00022777"/>
    </source>
</evidence>
<keyword evidence="5" id="KW-1185">Reference proteome</keyword>
<reference evidence="5" key="1">
    <citation type="submission" date="2012-06" db="EMBL/GenBank/DDBJ databases">
        <title>Complete sequence of chromosome of Desulfomonile tiedjei DSM 6799.</title>
        <authorList>
            <person name="Lucas S."/>
            <person name="Copeland A."/>
            <person name="Lapidus A."/>
            <person name="Glavina del Rio T."/>
            <person name="Dalin E."/>
            <person name="Tice H."/>
            <person name="Bruce D."/>
            <person name="Goodwin L."/>
            <person name="Pitluck S."/>
            <person name="Peters L."/>
            <person name="Ovchinnikova G."/>
            <person name="Zeytun A."/>
            <person name="Lu M."/>
            <person name="Kyrpides N."/>
            <person name="Mavromatis K."/>
            <person name="Ivanova N."/>
            <person name="Brettin T."/>
            <person name="Detter J.C."/>
            <person name="Han C."/>
            <person name="Larimer F."/>
            <person name="Land M."/>
            <person name="Hauser L."/>
            <person name="Markowitz V."/>
            <person name="Cheng J.-F."/>
            <person name="Hugenholtz P."/>
            <person name="Woyke T."/>
            <person name="Wu D."/>
            <person name="Spring S."/>
            <person name="Schroeder M."/>
            <person name="Brambilla E."/>
            <person name="Klenk H.-P."/>
            <person name="Eisen J.A."/>
        </authorList>
    </citation>
    <scope>NUCLEOTIDE SEQUENCE [LARGE SCALE GENOMIC DNA]</scope>
    <source>
        <strain evidence="5">ATCC 49306 / DSM 6799 / DCB-1</strain>
    </source>
</reference>
<dbReference type="PROSITE" id="PS00584">
    <property type="entry name" value="PFKB_KINASES_2"/>
    <property type="match status" value="1"/>
</dbReference>
<evidence type="ECO:0000259" key="3">
    <source>
        <dbReference type="Pfam" id="PF00294"/>
    </source>
</evidence>
<dbReference type="GO" id="GO:0016301">
    <property type="term" value="F:kinase activity"/>
    <property type="evidence" value="ECO:0007669"/>
    <property type="project" value="UniProtKB-KW"/>
</dbReference>
<dbReference type="CDD" id="cd01942">
    <property type="entry name" value="ribokinase_group_A"/>
    <property type="match status" value="1"/>
</dbReference>
<dbReference type="Gene3D" id="3.40.1190.20">
    <property type="match status" value="1"/>
</dbReference>
<protein>
    <submittedName>
        <fullName evidence="4">Sugar kinase, ribokinase</fullName>
    </submittedName>
</protein>
<dbReference type="PATRIC" id="fig|706587.4.peg.1210"/>
<organism evidence="4 5">
    <name type="scientific">Desulfomonile tiedjei (strain ATCC 49306 / DSM 6799 / DCB-1)</name>
    <dbReference type="NCBI Taxonomy" id="706587"/>
    <lineage>
        <taxon>Bacteria</taxon>
        <taxon>Pseudomonadati</taxon>
        <taxon>Thermodesulfobacteriota</taxon>
        <taxon>Desulfomonilia</taxon>
        <taxon>Desulfomonilales</taxon>
        <taxon>Desulfomonilaceae</taxon>
        <taxon>Desulfomonile</taxon>
    </lineage>
</organism>
<keyword evidence="2 4" id="KW-0418">Kinase</keyword>